<dbReference type="OrthoDB" id="572613at2"/>
<dbReference type="STRING" id="1641165.XM38_05570"/>
<protein>
    <submittedName>
        <fullName evidence="1">Uncharacterized protein</fullName>
    </submittedName>
</protein>
<evidence type="ECO:0000313" key="1">
    <source>
        <dbReference type="EMBL" id="ASC71316.1"/>
    </source>
</evidence>
<sequence length="136" mass="15181">MYSLEQLLKAVQALRPYLPQLLEAPTAQALDTQLVALAQAATNTGNGRELWAAIASHDPLRVWVIFYLEHGYDPEASLEAVRTYQPLPSSSHAVTSPRYRCPVANCHHAWYRRSQTEAIPQCPIHGVALVRDSKVH</sequence>
<accession>A0A1Z3HM12</accession>
<dbReference type="RefSeq" id="WP_080806570.1">
    <property type="nucleotide sequence ID" value="NZ_CP021983.2"/>
</dbReference>
<dbReference type="AlphaFoldDB" id="A0A1Z3HM12"/>
<dbReference type="EMBL" id="CP021983">
    <property type="protein sequence ID" value="ASC71316.1"/>
    <property type="molecule type" value="Genomic_DNA"/>
</dbReference>
<keyword evidence="2" id="KW-1185">Reference proteome</keyword>
<evidence type="ECO:0000313" key="2">
    <source>
        <dbReference type="Proteomes" id="UP000191901"/>
    </source>
</evidence>
<gene>
    <name evidence="1" type="ORF">XM38_022680</name>
</gene>
<organism evidence="1 2">
    <name type="scientific">Halomicronema hongdechloris C2206</name>
    <dbReference type="NCBI Taxonomy" id="1641165"/>
    <lineage>
        <taxon>Bacteria</taxon>
        <taxon>Bacillati</taxon>
        <taxon>Cyanobacteriota</taxon>
        <taxon>Cyanophyceae</taxon>
        <taxon>Nodosilineales</taxon>
        <taxon>Nodosilineaceae</taxon>
        <taxon>Halomicronema</taxon>
    </lineage>
</organism>
<dbReference type="KEGG" id="hhg:XM38_022680"/>
<dbReference type="Proteomes" id="UP000191901">
    <property type="component" value="Chromosome"/>
</dbReference>
<proteinExistence type="predicted"/>
<name>A0A1Z3HM12_9CYAN</name>
<reference evidence="1 2" key="1">
    <citation type="journal article" date="2016" name="Biochim. Biophys. Acta">
        <title>Characterization of red-shifted phycobilisomes isolated from the chlorophyll f-containing cyanobacterium Halomicronema hongdechloris.</title>
        <authorList>
            <person name="Li Y."/>
            <person name="Lin Y."/>
            <person name="Garvey C.J."/>
            <person name="Birch D."/>
            <person name="Corkery R.W."/>
            <person name="Loughlin P.C."/>
            <person name="Scheer H."/>
            <person name="Willows R.D."/>
            <person name="Chen M."/>
        </authorList>
    </citation>
    <scope>NUCLEOTIDE SEQUENCE [LARGE SCALE GENOMIC DNA]</scope>
    <source>
        <strain evidence="1 2">C2206</strain>
    </source>
</reference>